<dbReference type="AlphaFoldDB" id="A0A811JV70"/>
<feature type="chain" id="PRO_5035681408" evidence="2">
    <location>
        <begin position="25"/>
        <end position="400"/>
    </location>
</feature>
<comment type="caution">
    <text evidence="3">The sequence shown here is derived from an EMBL/GenBank/DDBJ whole genome shotgun (WGS) entry which is preliminary data.</text>
</comment>
<sequence length="400" mass="46298">MLATMRLRSLLLLNVLLLLPLANSGNGAIQRNAEEVKNQVCPKCYRMEDGMIQEFYVVRQVNKNDILVRTHINGERSPDTELYTKGDYYDLRYIPVFKNGDFERIMVEINDFGHFKRIQVKQSDGSYQYDDVGHSSKVQRQEKQFCHVFQRFTIHHQTAFSYVNYFFNSKSEAFNLFKVCNDNFGPEDPQEVLNNLPAELVNGRNREFIKECFEYTDKTCVYNVDNPSYLSVFKGKRERIAYMRNDLIVYIGCGKEKDRCIYIIHDTVTGLDWWIPDEIEVHPQKLNGEMRSIVPLLRLDDPFLTSELRYKYAPSSTTIKTKPIITTTTTVKPITRPGQKTPDEGDGDEKAVSEGQDAGEGEEGAEGGDEDLEFKKEESSSSQYEVITWIVALMLFMCWY</sequence>
<accession>A0A811JV70</accession>
<organism evidence="3 4">
    <name type="scientific">Bursaphelenchus okinawaensis</name>
    <dbReference type="NCBI Taxonomy" id="465554"/>
    <lineage>
        <taxon>Eukaryota</taxon>
        <taxon>Metazoa</taxon>
        <taxon>Ecdysozoa</taxon>
        <taxon>Nematoda</taxon>
        <taxon>Chromadorea</taxon>
        <taxon>Rhabditida</taxon>
        <taxon>Tylenchina</taxon>
        <taxon>Tylenchomorpha</taxon>
        <taxon>Aphelenchoidea</taxon>
        <taxon>Aphelenchoididae</taxon>
        <taxon>Bursaphelenchus</taxon>
    </lineage>
</organism>
<feature type="compositionally biased region" description="Acidic residues" evidence="1">
    <location>
        <begin position="357"/>
        <end position="372"/>
    </location>
</feature>
<evidence type="ECO:0000256" key="1">
    <source>
        <dbReference type="SAM" id="MobiDB-lite"/>
    </source>
</evidence>
<dbReference type="Proteomes" id="UP000783686">
    <property type="component" value="Unassembled WGS sequence"/>
</dbReference>
<dbReference type="OrthoDB" id="10652119at2759"/>
<gene>
    <name evidence="3" type="ORF">BOKJ2_LOCUS1899</name>
</gene>
<dbReference type="EMBL" id="CAJFDH010000001">
    <property type="protein sequence ID" value="CAD5207215.1"/>
    <property type="molecule type" value="Genomic_DNA"/>
</dbReference>
<evidence type="ECO:0000313" key="4">
    <source>
        <dbReference type="Proteomes" id="UP000614601"/>
    </source>
</evidence>
<feature type="signal peptide" evidence="2">
    <location>
        <begin position="1"/>
        <end position="24"/>
    </location>
</feature>
<reference evidence="3" key="1">
    <citation type="submission" date="2020-09" db="EMBL/GenBank/DDBJ databases">
        <authorList>
            <person name="Kikuchi T."/>
        </authorList>
    </citation>
    <scope>NUCLEOTIDE SEQUENCE</scope>
    <source>
        <strain evidence="3">SH1</strain>
    </source>
</reference>
<evidence type="ECO:0000256" key="2">
    <source>
        <dbReference type="SAM" id="SignalP"/>
    </source>
</evidence>
<name>A0A811JV70_9BILA</name>
<dbReference type="EMBL" id="CAJFCW020000001">
    <property type="protein sequence ID" value="CAG9084799.1"/>
    <property type="molecule type" value="Genomic_DNA"/>
</dbReference>
<dbReference type="Proteomes" id="UP000614601">
    <property type="component" value="Unassembled WGS sequence"/>
</dbReference>
<protein>
    <submittedName>
        <fullName evidence="3">Uncharacterized protein</fullName>
    </submittedName>
</protein>
<keyword evidence="4" id="KW-1185">Reference proteome</keyword>
<keyword evidence="2" id="KW-0732">Signal</keyword>
<evidence type="ECO:0000313" key="3">
    <source>
        <dbReference type="EMBL" id="CAD5207215.1"/>
    </source>
</evidence>
<proteinExistence type="predicted"/>
<feature type="region of interest" description="Disordered" evidence="1">
    <location>
        <begin position="331"/>
        <end position="380"/>
    </location>
</feature>